<evidence type="ECO:0000259" key="7">
    <source>
        <dbReference type="Pfam" id="PF00082"/>
    </source>
</evidence>
<evidence type="ECO:0000313" key="8">
    <source>
        <dbReference type="EMBL" id="RPA81574.1"/>
    </source>
</evidence>
<dbReference type="SUPFAM" id="SSF52743">
    <property type="entry name" value="Subtilisin-like"/>
    <property type="match status" value="1"/>
</dbReference>
<dbReference type="InterPro" id="IPR050131">
    <property type="entry name" value="Peptidase_S8_subtilisin-like"/>
</dbReference>
<reference evidence="8 9" key="1">
    <citation type="journal article" date="2018" name="Nat. Ecol. Evol.">
        <title>Pezizomycetes genomes reveal the molecular basis of ectomycorrhizal truffle lifestyle.</title>
        <authorList>
            <person name="Murat C."/>
            <person name="Payen T."/>
            <person name="Noel B."/>
            <person name="Kuo A."/>
            <person name="Morin E."/>
            <person name="Chen J."/>
            <person name="Kohler A."/>
            <person name="Krizsan K."/>
            <person name="Balestrini R."/>
            <person name="Da Silva C."/>
            <person name="Montanini B."/>
            <person name="Hainaut M."/>
            <person name="Levati E."/>
            <person name="Barry K.W."/>
            <person name="Belfiori B."/>
            <person name="Cichocki N."/>
            <person name="Clum A."/>
            <person name="Dockter R.B."/>
            <person name="Fauchery L."/>
            <person name="Guy J."/>
            <person name="Iotti M."/>
            <person name="Le Tacon F."/>
            <person name="Lindquist E.A."/>
            <person name="Lipzen A."/>
            <person name="Malagnac F."/>
            <person name="Mello A."/>
            <person name="Molinier V."/>
            <person name="Miyauchi S."/>
            <person name="Poulain J."/>
            <person name="Riccioni C."/>
            <person name="Rubini A."/>
            <person name="Sitrit Y."/>
            <person name="Splivallo R."/>
            <person name="Traeger S."/>
            <person name="Wang M."/>
            <person name="Zifcakova L."/>
            <person name="Wipf D."/>
            <person name="Zambonelli A."/>
            <person name="Paolocci F."/>
            <person name="Nowrousian M."/>
            <person name="Ottonello S."/>
            <person name="Baldrian P."/>
            <person name="Spatafora J.W."/>
            <person name="Henrissat B."/>
            <person name="Nagy L.G."/>
            <person name="Aury J.M."/>
            <person name="Wincker P."/>
            <person name="Grigoriev I.V."/>
            <person name="Bonfante P."/>
            <person name="Martin F.M."/>
        </authorList>
    </citation>
    <scope>NUCLEOTIDE SEQUENCE [LARGE SCALE GENOMIC DNA]</scope>
    <source>
        <strain evidence="8 9">RN42</strain>
    </source>
</reference>
<evidence type="ECO:0000256" key="2">
    <source>
        <dbReference type="ARBA" id="ARBA00022670"/>
    </source>
</evidence>
<dbReference type="STRING" id="1160509.A0A3N4IIV5"/>
<accession>A0A3N4IIV5</accession>
<feature type="active site" description="Charge relay system" evidence="5">
    <location>
        <position position="270"/>
    </location>
</feature>
<dbReference type="PROSITE" id="PS00138">
    <property type="entry name" value="SUBTILASE_SER"/>
    <property type="match status" value="1"/>
</dbReference>
<sequence length="488" mass="52785">MDGIGLPQNQPPPPPKRSERIANPFRVGQCVIIKQPKWVGYGRELDEKMFRYKQGPPIFGRSRAYEIARGPPANNPHDLAVLSVRLDGALPAETIEEHYVRMHERTVQHDGRGIRGTGIVKDNCSHIPPPPGSQNWIAYTAVYPRIMVPTILADPEVLHCGASDNTPKRPMGLMPVPTWALSAVSKDTWSQSQYDAGMINGFKVRFPPRPFDRAGLGEGNAVIVIDTFIDRSMPEFRDAHGVSRIEAGIDYYPAHTPNYTNPDPDFWDGHGTGVATLAAGLTHGVAPAATIIPVNVFREGDVGTTATDVLTALQWAENEVRQYGWVNCAVINISLGGGTEPADIQAQDFIENNLVPRGVVVVTCAGNENLAITPQAPLHPQMSDAVVVVGGMDRAGFWWGDRSTPGVDGGSNYGNVVTLSAPAEGIPIPWRGALHDSAGTSFATPLVAGLIVCLQDGFLQHAELLQILMNNHSRVPAQDIDTRILAIN</sequence>
<dbReference type="Proteomes" id="UP000275078">
    <property type="component" value="Unassembled WGS sequence"/>
</dbReference>
<dbReference type="GO" id="GO:0006508">
    <property type="term" value="P:proteolysis"/>
    <property type="evidence" value="ECO:0007669"/>
    <property type="project" value="UniProtKB-KW"/>
</dbReference>
<evidence type="ECO:0000256" key="5">
    <source>
        <dbReference type="PROSITE-ProRule" id="PRU01240"/>
    </source>
</evidence>
<feature type="active site" description="Charge relay system" evidence="5">
    <location>
        <position position="441"/>
    </location>
</feature>
<evidence type="ECO:0000256" key="1">
    <source>
        <dbReference type="ARBA" id="ARBA00011073"/>
    </source>
</evidence>
<evidence type="ECO:0000256" key="4">
    <source>
        <dbReference type="ARBA" id="ARBA00022825"/>
    </source>
</evidence>
<dbReference type="InterPro" id="IPR015500">
    <property type="entry name" value="Peptidase_S8_subtilisin-rel"/>
</dbReference>
<evidence type="ECO:0000256" key="6">
    <source>
        <dbReference type="SAM" id="MobiDB-lite"/>
    </source>
</evidence>
<dbReference type="Pfam" id="PF00082">
    <property type="entry name" value="Peptidase_S8"/>
    <property type="match status" value="1"/>
</dbReference>
<gene>
    <name evidence="8" type="ORF">BJ508DRAFT_326264</name>
</gene>
<comment type="similarity">
    <text evidence="1 5">Belongs to the peptidase S8 family.</text>
</comment>
<evidence type="ECO:0000256" key="3">
    <source>
        <dbReference type="ARBA" id="ARBA00022801"/>
    </source>
</evidence>
<dbReference type="AlphaFoldDB" id="A0A3N4IIV5"/>
<keyword evidence="4 5" id="KW-0720">Serine protease</keyword>
<dbReference type="InterPro" id="IPR023828">
    <property type="entry name" value="Peptidase_S8_Ser-AS"/>
</dbReference>
<dbReference type="InterPro" id="IPR036852">
    <property type="entry name" value="Peptidase_S8/S53_dom_sf"/>
</dbReference>
<dbReference type="InterPro" id="IPR000209">
    <property type="entry name" value="Peptidase_S8/S53_dom"/>
</dbReference>
<dbReference type="PANTHER" id="PTHR43806">
    <property type="entry name" value="PEPTIDASE S8"/>
    <property type="match status" value="1"/>
</dbReference>
<dbReference type="GO" id="GO:0004252">
    <property type="term" value="F:serine-type endopeptidase activity"/>
    <property type="evidence" value="ECO:0007669"/>
    <property type="project" value="UniProtKB-UniRule"/>
</dbReference>
<dbReference type="PANTHER" id="PTHR43806:SF11">
    <property type="entry name" value="CEREVISIN-RELATED"/>
    <property type="match status" value="1"/>
</dbReference>
<keyword evidence="3 5" id="KW-0378">Hydrolase</keyword>
<dbReference type="PRINTS" id="PR00723">
    <property type="entry name" value="SUBTILISIN"/>
</dbReference>
<organism evidence="8 9">
    <name type="scientific">Ascobolus immersus RN42</name>
    <dbReference type="NCBI Taxonomy" id="1160509"/>
    <lineage>
        <taxon>Eukaryota</taxon>
        <taxon>Fungi</taxon>
        <taxon>Dikarya</taxon>
        <taxon>Ascomycota</taxon>
        <taxon>Pezizomycotina</taxon>
        <taxon>Pezizomycetes</taxon>
        <taxon>Pezizales</taxon>
        <taxon>Ascobolaceae</taxon>
        <taxon>Ascobolus</taxon>
    </lineage>
</organism>
<dbReference type="Gene3D" id="3.40.50.200">
    <property type="entry name" value="Peptidase S8/S53 domain"/>
    <property type="match status" value="1"/>
</dbReference>
<dbReference type="EMBL" id="ML119678">
    <property type="protein sequence ID" value="RPA81574.1"/>
    <property type="molecule type" value="Genomic_DNA"/>
</dbReference>
<keyword evidence="2 5" id="KW-0645">Protease</keyword>
<dbReference type="PROSITE" id="PS51892">
    <property type="entry name" value="SUBTILASE"/>
    <property type="match status" value="1"/>
</dbReference>
<name>A0A3N4IIV5_ASCIM</name>
<feature type="active site" description="Charge relay system" evidence="5">
    <location>
        <position position="226"/>
    </location>
</feature>
<keyword evidence="9" id="KW-1185">Reference proteome</keyword>
<dbReference type="OrthoDB" id="1896086at2759"/>
<proteinExistence type="inferred from homology"/>
<protein>
    <submittedName>
        <fullName evidence="8">Subtilisin-like protein</fullName>
    </submittedName>
</protein>
<feature type="domain" description="Peptidase S8/S53" evidence="7">
    <location>
        <begin position="217"/>
        <end position="472"/>
    </location>
</feature>
<feature type="region of interest" description="Disordered" evidence="6">
    <location>
        <begin position="1"/>
        <end position="21"/>
    </location>
</feature>
<evidence type="ECO:0000313" key="9">
    <source>
        <dbReference type="Proteomes" id="UP000275078"/>
    </source>
</evidence>